<dbReference type="GO" id="GO:0055052">
    <property type="term" value="C:ATP-binding cassette (ABC) transporter complex, substrate-binding subunit-containing"/>
    <property type="evidence" value="ECO:0007669"/>
    <property type="project" value="TreeGrafter"/>
</dbReference>
<dbReference type="InterPro" id="IPR006059">
    <property type="entry name" value="SBP"/>
</dbReference>
<dbReference type="STRING" id="1441095.AM592_03150"/>
<name>A0A0M4G6X0_9BACI</name>
<evidence type="ECO:0000256" key="5">
    <source>
        <dbReference type="ARBA" id="ARBA00030303"/>
    </source>
</evidence>
<dbReference type="PANTHER" id="PTHR30061">
    <property type="entry name" value="MALTOSE-BINDING PERIPLASMIC PROTEIN"/>
    <property type="match status" value="1"/>
</dbReference>
<dbReference type="RefSeq" id="WP_053602435.1">
    <property type="nucleotide sequence ID" value="NZ_CP012600.1"/>
</dbReference>
<organism evidence="7 8">
    <name type="scientific">Bacillus gobiensis</name>
    <dbReference type="NCBI Taxonomy" id="1441095"/>
    <lineage>
        <taxon>Bacteria</taxon>
        <taxon>Bacillati</taxon>
        <taxon>Bacillota</taxon>
        <taxon>Bacilli</taxon>
        <taxon>Bacillales</taxon>
        <taxon>Bacillaceae</taxon>
        <taxon>Bacillus</taxon>
    </lineage>
</organism>
<keyword evidence="6" id="KW-1003">Cell membrane</keyword>
<dbReference type="InterPro" id="IPR006061">
    <property type="entry name" value="SBP_1_CS"/>
</dbReference>
<dbReference type="AlphaFoldDB" id="A0A0M4G6X0"/>
<dbReference type="PROSITE" id="PS51257">
    <property type="entry name" value="PROKAR_LIPOPROTEIN"/>
    <property type="match status" value="1"/>
</dbReference>
<dbReference type="InterPro" id="IPR006060">
    <property type="entry name" value="Maltose/Cyclodextrin-bd"/>
</dbReference>
<feature type="chain" id="PRO_5039750256" description="Maltodextrin-binding protein" evidence="6">
    <location>
        <begin position="20"/>
        <end position="425"/>
    </location>
</feature>
<comment type="subcellular location">
    <subcellularLocation>
        <location evidence="6">Cell membrane</location>
        <topology evidence="6">Lipid-anchor</topology>
    </subcellularLocation>
</comment>
<dbReference type="OrthoDB" id="9766758at2"/>
<protein>
    <recommendedName>
        <fullName evidence="5 6">Maltodextrin-binding protein</fullName>
    </recommendedName>
</protein>
<keyword evidence="4 6" id="KW-0732">Signal</keyword>
<dbReference type="GO" id="GO:0015768">
    <property type="term" value="P:maltose transport"/>
    <property type="evidence" value="ECO:0007669"/>
    <property type="project" value="TreeGrafter"/>
</dbReference>
<evidence type="ECO:0000313" key="7">
    <source>
        <dbReference type="EMBL" id="ALC80695.1"/>
    </source>
</evidence>
<dbReference type="EMBL" id="CP012600">
    <property type="protein sequence ID" value="ALC80695.1"/>
    <property type="molecule type" value="Genomic_DNA"/>
</dbReference>
<dbReference type="Pfam" id="PF13416">
    <property type="entry name" value="SBP_bac_8"/>
    <property type="match status" value="1"/>
</dbReference>
<keyword evidence="2 6" id="KW-0813">Transport</keyword>
<dbReference type="PATRIC" id="fig|1441095.3.peg.689"/>
<dbReference type="Proteomes" id="UP000067625">
    <property type="component" value="Chromosome"/>
</dbReference>
<proteinExistence type="inferred from homology"/>
<dbReference type="GO" id="GO:1901982">
    <property type="term" value="F:maltose binding"/>
    <property type="evidence" value="ECO:0007669"/>
    <property type="project" value="TreeGrafter"/>
</dbReference>
<evidence type="ECO:0000313" key="8">
    <source>
        <dbReference type="Proteomes" id="UP000067625"/>
    </source>
</evidence>
<dbReference type="PRINTS" id="PR00181">
    <property type="entry name" value="MALTOSEBP"/>
</dbReference>
<evidence type="ECO:0000256" key="6">
    <source>
        <dbReference type="RuleBase" id="RU365005"/>
    </source>
</evidence>
<evidence type="ECO:0000256" key="1">
    <source>
        <dbReference type="ARBA" id="ARBA00008520"/>
    </source>
</evidence>
<gene>
    <name evidence="7" type="ORF">AM592_03150</name>
</gene>
<comment type="similarity">
    <text evidence="1 6">Belongs to the bacterial solute-binding protein 1 family.</text>
</comment>
<dbReference type="PROSITE" id="PS01037">
    <property type="entry name" value="SBP_BACTERIAL_1"/>
    <property type="match status" value="1"/>
</dbReference>
<sequence>MKKLLLTLFAVFLVFGLLAACGPQRSAEEVNNAQKERSSSEGIEKPEKLVVWVNNNEDQKTALKEIFTKYTKKTGIQIEMIETDMLSQIEKLSLDGPAGKGPDLFFQPHDRLGDILLQGLAAPVQLGEEEKQYSETAVSAVTYEGQTYGLPMVVETYGLFYNKDKINEAPKTLDELQAIMKEHTNSEKKQYGFLMEAANLYFAFPFFSNNDSYIFKRSADGTYDINDIGLANEGAVQTGQMISEWFADKKMPTEITQDILNGVFEKGDAAVVLNGPWALPQYKAALGEKLGAAPLPDINGSPAASLVGVKSWMLSSYSKNSEWATDLMKFISNEENSLLYYEKAGEMPANRLALENEKITTDPLISAFAKQVENGEPMPNIPEIQQVWEPFNKALELLSKGEDTGVLEESVQEIKNNIEASGGGK</sequence>
<keyword evidence="8" id="KW-1185">Reference proteome</keyword>
<keyword evidence="3 6" id="KW-0762">Sugar transport</keyword>
<dbReference type="Gene3D" id="3.40.190.10">
    <property type="entry name" value="Periplasmic binding protein-like II"/>
    <property type="match status" value="2"/>
</dbReference>
<evidence type="ECO:0000256" key="3">
    <source>
        <dbReference type="ARBA" id="ARBA00022597"/>
    </source>
</evidence>
<reference evidence="8" key="1">
    <citation type="submission" date="2015-08" db="EMBL/GenBank/DDBJ databases">
        <title>Genome sequencing project for genomic taxonomy and phylogenomics of Bacillus-like bacteria.</title>
        <authorList>
            <person name="Liu B."/>
            <person name="Wang J."/>
            <person name="Zhu Y."/>
            <person name="Liu G."/>
            <person name="Chen Q."/>
            <person name="Chen Z."/>
            <person name="Lan J."/>
            <person name="Che J."/>
            <person name="Ge C."/>
            <person name="Shi H."/>
            <person name="Pan Z."/>
            <person name="Liu X."/>
        </authorList>
    </citation>
    <scope>NUCLEOTIDE SEQUENCE [LARGE SCALE GENOMIC DNA]</scope>
    <source>
        <strain evidence="8">FJAT-4402</strain>
    </source>
</reference>
<dbReference type="PANTHER" id="PTHR30061:SF50">
    <property type="entry name" value="MALTOSE_MALTODEXTRIN-BINDING PERIPLASMIC PROTEIN"/>
    <property type="match status" value="1"/>
</dbReference>
<evidence type="ECO:0000256" key="2">
    <source>
        <dbReference type="ARBA" id="ARBA00022448"/>
    </source>
</evidence>
<keyword evidence="6" id="KW-0449">Lipoprotein</keyword>
<dbReference type="GO" id="GO:0042956">
    <property type="term" value="P:maltodextrin transmembrane transport"/>
    <property type="evidence" value="ECO:0007669"/>
    <property type="project" value="TreeGrafter"/>
</dbReference>
<feature type="signal peptide" evidence="6">
    <location>
        <begin position="1"/>
        <end position="19"/>
    </location>
</feature>
<accession>A0A0M4G6X0</accession>
<evidence type="ECO:0000256" key="4">
    <source>
        <dbReference type="ARBA" id="ARBA00022729"/>
    </source>
</evidence>
<keyword evidence="6" id="KW-0472">Membrane</keyword>
<dbReference type="SUPFAM" id="SSF53850">
    <property type="entry name" value="Periplasmic binding protein-like II"/>
    <property type="match status" value="1"/>
</dbReference>
<dbReference type="GO" id="GO:0015144">
    <property type="term" value="F:carbohydrate transmembrane transporter activity"/>
    <property type="evidence" value="ECO:0007669"/>
    <property type="project" value="InterPro"/>
</dbReference>
<reference evidence="7 8" key="2">
    <citation type="journal article" date="2016" name="Int. J. Syst. Evol. Microbiol.">
        <title>Bacillus gobiensis sp. nov., isolated from a soil sample.</title>
        <authorList>
            <person name="Liu B."/>
            <person name="Liu G.H."/>
            <person name="Cetin S."/>
            <person name="Schumann P."/>
            <person name="Pan Z.Z."/>
            <person name="Chen Q.Q."/>
        </authorList>
    </citation>
    <scope>NUCLEOTIDE SEQUENCE [LARGE SCALE GENOMIC DNA]</scope>
    <source>
        <strain evidence="7 8">FJAT-4402</strain>
    </source>
</reference>